<evidence type="ECO:0000313" key="5">
    <source>
        <dbReference type="EMBL" id="KAF2191958.1"/>
    </source>
</evidence>
<dbReference type="GO" id="GO:0016491">
    <property type="term" value="F:oxidoreductase activity"/>
    <property type="evidence" value="ECO:0007669"/>
    <property type="project" value="UniProtKB-KW"/>
</dbReference>
<evidence type="ECO:0000256" key="1">
    <source>
        <dbReference type="ARBA" id="ARBA00022630"/>
    </source>
</evidence>
<evidence type="ECO:0000256" key="2">
    <source>
        <dbReference type="ARBA" id="ARBA00022827"/>
    </source>
</evidence>
<organism evidence="5 6">
    <name type="scientific">Zopfia rhizophila CBS 207.26</name>
    <dbReference type="NCBI Taxonomy" id="1314779"/>
    <lineage>
        <taxon>Eukaryota</taxon>
        <taxon>Fungi</taxon>
        <taxon>Dikarya</taxon>
        <taxon>Ascomycota</taxon>
        <taxon>Pezizomycotina</taxon>
        <taxon>Dothideomycetes</taxon>
        <taxon>Dothideomycetes incertae sedis</taxon>
        <taxon>Zopfiaceae</taxon>
        <taxon>Zopfia</taxon>
    </lineage>
</organism>
<dbReference type="InterPro" id="IPR006094">
    <property type="entry name" value="Oxid_FAD_bind_N"/>
</dbReference>
<dbReference type="Gene3D" id="3.30.43.10">
    <property type="entry name" value="Uridine Diphospho-n-acetylenolpyruvylglucosamine Reductase, domain 2"/>
    <property type="match status" value="1"/>
</dbReference>
<dbReference type="AlphaFoldDB" id="A0A6A6EMF8"/>
<proteinExistence type="predicted"/>
<dbReference type="Pfam" id="PF01565">
    <property type="entry name" value="FAD_binding_4"/>
    <property type="match status" value="1"/>
</dbReference>
<dbReference type="EMBL" id="ML994616">
    <property type="protein sequence ID" value="KAF2191958.1"/>
    <property type="molecule type" value="Genomic_DNA"/>
</dbReference>
<sequence length="96" mass="10419">LPGKAFYRGTQQYAESHNSYFAAFENEASTGCIVEPNGAEDVTKTVKAMKASNVRLAIRGGGYTLWAGAANIEDGVTIDMRVSLESTYMKTESLYP</sequence>
<dbReference type="Proteomes" id="UP000800200">
    <property type="component" value="Unassembled WGS sequence"/>
</dbReference>
<evidence type="ECO:0000256" key="3">
    <source>
        <dbReference type="ARBA" id="ARBA00023002"/>
    </source>
</evidence>
<keyword evidence="3" id="KW-0560">Oxidoreductase</keyword>
<protein>
    <recommendedName>
        <fullName evidence="4">FAD linked oxidase N-terminal domain-containing protein</fullName>
    </recommendedName>
</protein>
<dbReference type="PANTHER" id="PTHR42973:SF22">
    <property type="entry name" value="FAD-BINDING PCMH-TYPE DOMAIN-CONTAINING PROTEIN-RELATED"/>
    <property type="match status" value="1"/>
</dbReference>
<keyword evidence="6" id="KW-1185">Reference proteome</keyword>
<accession>A0A6A6EMF8</accession>
<dbReference type="OrthoDB" id="2151789at2759"/>
<keyword evidence="2" id="KW-0274">FAD</keyword>
<keyword evidence="1" id="KW-0285">Flavoprotein</keyword>
<dbReference type="GO" id="GO:0050660">
    <property type="term" value="F:flavin adenine dinucleotide binding"/>
    <property type="evidence" value="ECO:0007669"/>
    <property type="project" value="InterPro"/>
</dbReference>
<dbReference type="SUPFAM" id="SSF56176">
    <property type="entry name" value="FAD-binding/transporter-associated domain-like"/>
    <property type="match status" value="1"/>
</dbReference>
<feature type="domain" description="FAD linked oxidase N-terminal" evidence="4">
    <location>
        <begin position="32"/>
        <end position="81"/>
    </location>
</feature>
<dbReference type="PANTHER" id="PTHR42973">
    <property type="entry name" value="BINDING OXIDOREDUCTASE, PUTATIVE (AFU_ORTHOLOGUE AFUA_1G17690)-RELATED"/>
    <property type="match status" value="1"/>
</dbReference>
<evidence type="ECO:0000313" key="6">
    <source>
        <dbReference type="Proteomes" id="UP000800200"/>
    </source>
</evidence>
<dbReference type="InterPro" id="IPR050416">
    <property type="entry name" value="FAD-linked_Oxidoreductase"/>
</dbReference>
<dbReference type="InterPro" id="IPR016167">
    <property type="entry name" value="FAD-bd_PCMH_sub1"/>
</dbReference>
<gene>
    <name evidence="5" type="ORF">K469DRAFT_555847</name>
</gene>
<evidence type="ECO:0000259" key="4">
    <source>
        <dbReference type="Pfam" id="PF01565"/>
    </source>
</evidence>
<dbReference type="InterPro" id="IPR036318">
    <property type="entry name" value="FAD-bd_PCMH-like_sf"/>
</dbReference>
<reference evidence="5" key="1">
    <citation type="journal article" date="2020" name="Stud. Mycol.">
        <title>101 Dothideomycetes genomes: a test case for predicting lifestyles and emergence of pathogens.</title>
        <authorList>
            <person name="Haridas S."/>
            <person name="Albert R."/>
            <person name="Binder M."/>
            <person name="Bloem J."/>
            <person name="Labutti K."/>
            <person name="Salamov A."/>
            <person name="Andreopoulos B."/>
            <person name="Baker S."/>
            <person name="Barry K."/>
            <person name="Bills G."/>
            <person name="Bluhm B."/>
            <person name="Cannon C."/>
            <person name="Castanera R."/>
            <person name="Culley D."/>
            <person name="Daum C."/>
            <person name="Ezra D."/>
            <person name="Gonzalez J."/>
            <person name="Henrissat B."/>
            <person name="Kuo A."/>
            <person name="Liang C."/>
            <person name="Lipzen A."/>
            <person name="Lutzoni F."/>
            <person name="Magnuson J."/>
            <person name="Mondo S."/>
            <person name="Nolan M."/>
            <person name="Ohm R."/>
            <person name="Pangilinan J."/>
            <person name="Park H.-J."/>
            <person name="Ramirez L."/>
            <person name="Alfaro M."/>
            <person name="Sun H."/>
            <person name="Tritt A."/>
            <person name="Yoshinaga Y."/>
            <person name="Zwiers L.-H."/>
            <person name="Turgeon B."/>
            <person name="Goodwin S."/>
            <person name="Spatafora J."/>
            <person name="Crous P."/>
            <person name="Grigoriev I."/>
        </authorList>
    </citation>
    <scope>NUCLEOTIDE SEQUENCE</scope>
    <source>
        <strain evidence="5">CBS 207.26</strain>
    </source>
</reference>
<feature type="non-terminal residue" evidence="5">
    <location>
        <position position="1"/>
    </location>
</feature>
<name>A0A6A6EMF8_9PEZI</name>